<name>A0A182LY24_9DIPT</name>
<proteinExistence type="predicted"/>
<sequence length="107" mass="12150">MIRSVGDIDLESTDDTLANAVAWSRASTAMAVEVLQRHLIRSLRHVDLESTYDAMSNVMVGFGQVSGQWSYEPMSYRGLCLNAGNHRNQKSQKDCRLVRHRVQYSYV</sequence>
<organism evidence="1 2">
    <name type="scientific">Anopheles culicifacies</name>
    <dbReference type="NCBI Taxonomy" id="139723"/>
    <lineage>
        <taxon>Eukaryota</taxon>
        <taxon>Metazoa</taxon>
        <taxon>Ecdysozoa</taxon>
        <taxon>Arthropoda</taxon>
        <taxon>Hexapoda</taxon>
        <taxon>Insecta</taxon>
        <taxon>Pterygota</taxon>
        <taxon>Neoptera</taxon>
        <taxon>Endopterygota</taxon>
        <taxon>Diptera</taxon>
        <taxon>Nematocera</taxon>
        <taxon>Culicoidea</taxon>
        <taxon>Culicidae</taxon>
        <taxon>Anophelinae</taxon>
        <taxon>Anopheles</taxon>
        <taxon>culicifacies species complex</taxon>
    </lineage>
</organism>
<dbReference type="AlphaFoldDB" id="A0A182LY24"/>
<accession>A0A182LY24</accession>
<protein>
    <submittedName>
        <fullName evidence="1">Uncharacterized protein</fullName>
    </submittedName>
</protein>
<dbReference type="EnsemblMetazoa" id="ACUA004724-RA">
    <property type="protein sequence ID" value="ACUA004724-PA"/>
    <property type="gene ID" value="ACUA004724"/>
</dbReference>
<dbReference type="Proteomes" id="UP000075883">
    <property type="component" value="Unassembled WGS sequence"/>
</dbReference>
<evidence type="ECO:0000313" key="1">
    <source>
        <dbReference type="EnsemblMetazoa" id="ACUA004724-PA"/>
    </source>
</evidence>
<dbReference type="EMBL" id="AXCM01021710">
    <property type="status" value="NOT_ANNOTATED_CDS"/>
    <property type="molecule type" value="Genomic_DNA"/>
</dbReference>
<reference evidence="1" key="2">
    <citation type="submission" date="2020-05" db="UniProtKB">
        <authorList>
            <consortium name="EnsemblMetazoa"/>
        </authorList>
    </citation>
    <scope>IDENTIFICATION</scope>
    <source>
        <strain evidence="1">A-37</strain>
    </source>
</reference>
<dbReference type="VEuPathDB" id="VectorBase:ACUA004724"/>
<reference evidence="2" key="1">
    <citation type="submission" date="2013-09" db="EMBL/GenBank/DDBJ databases">
        <title>The Genome Sequence of Anopheles culicifacies species A.</title>
        <authorList>
            <consortium name="The Broad Institute Genomics Platform"/>
            <person name="Neafsey D.E."/>
            <person name="Besansky N."/>
            <person name="Howell P."/>
            <person name="Walton C."/>
            <person name="Young S.K."/>
            <person name="Zeng Q."/>
            <person name="Gargeya S."/>
            <person name="Fitzgerald M."/>
            <person name="Haas B."/>
            <person name="Abouelleil A."/>
            <person name="Allen A.W."/>
            <person name="Alvarado L."/>
            <person name="Arachchi H.M."/>
            <person name="Berlin A.M."/>
            <person name="Chapman S.B."/>
            <person name="Gainer-Dewar J."/>
            <person name="Goldberg J."/>
            <person name="Griggs A."/>
            <person name="Gujja S."/>
            <person name="Hansen M."/>
            <person name="Howarth C."/>
            <person name="Imamovic A."/>
            <person name="Ireland A."/>
            <person name="Larimer J."/>
            <person name="McCowan C."/>
            <person name="Murphy C."/>
            <person name="Pearson M."/>
            <person name="Poon T.W."/>
            <person name="Priest M."/>
            <person name="Roberts A."/>
            <person name="Saif S."/>
            <person name="Shea T."/>
            <person name="Sisk P."/>
            <person name="Sykes S."/>
            <person name="Wortman J."/>
            <person name="Nusbaum C."/>
            <person name="Birren B."/>
        </authorList>
    </citation>
    <scope>NUCLEOTIDE SEQUENCE [LARGE SCALE GENOMIC DNA]</scope>
    <source>
        <strain evidence="2">A-37</strain>
    </source>
</reference>
<dbReference type="EMBL" id="AXCM01021709">
    <property type="status" value="NOT_ANNOTATED_CDS"/>
    <property type="molecule type" value="Genomic_DNA"/>
</dbReference>
<evidence type="ECO:0000313" key="2">
    <source>
        <dbReference type="Proteomes" id="UP000075883"/>
    </source>
</evidence>
<keyword evidence="2" id="KW-1185">Reference proteome</keyword>